<dbReference type="AlphaFoldDB" id="A0AAN9J061"/>
<keyword evidence="2" id="KW-1133">Transmembrane helix</keyword>
<proteinExistence type="predicted"/>
<keyword evidence="4" id="KW-1185">Reference proteome</keyword>
<feature type="region of interest" description="Disordered" evidence="1">
    <location>
        <begin position="24"/>
        <end position="52"/>
    </location>
</feature>
<keyword evidence="2" id="KW-0812">Transmembrane</keyword>
<feature type="transmembrane region" description="Helical" evidence="2">
    <location>
        <begin position="77"/>
        <end position="100"/>
    </location>
</feature>
<protein>
    <submittedName>
        <fullName evidence="3">Uncharacterized protein</fullName>
    </submittedName>
</protein>
<evidence type="ECO:0000256" key="1">
    <source>
        <dbReference type="SAM" id="MobiDB-lite"/>
    </source>
</evidence>
<reference evidence="3 4" key="1">
    <citation type="submission" date="2024-01" db="EMBL/GenBank/DDBJ databases">
        <title>The genomes of 5 underutilized Papilionoideae crops provide insights into root nodulation and disease resistanc.</title>
        <authorList>
            <person name="Yuan L."/>
        </authorList>
    </citation>
    <scope>NUCLEOTIDE SEQUENCE [LARGE SCALE GENOMIC DNA]</scope>
    <source>
        <strain evidence="3">ZHUSHIDOU_FW_LH</strain>
        <tissue evidence="3">Leaf</tissue>
    </source>
</reference>
<organism evidence="3 4">
    <name type="scientific">Crotalaria pallida</name>
    <name type="common">Smooth rattlebox</name>
    <name type="synonym">Crotalaria striata</name>
    <dbReference type="NCBI Taxonomy" id="3830"/>
    <lineage>
        <taxon>Eukaryota</taxon>
        <taxon>Viridiplantae</taxon>
        <taxon>Streptophyta</taxon>
        <taxon>Embryophyta</taxon>
        <taxon>Tracheophyta</taxon>
        <taxon>Spermatophyta</taxon>
        <taxon>Magnoliopsida</taxon>
        <taxon>eudicotyledons</taxon>
        <taxon>Gunneridae</taxon>
        <taxon>Pentapetalae</taxon>
        <taxon>rosids</taxon>
        <taxon>fabids</taxon>
        <taxon>Fabales</taxon>
        <taxon>Fabaceae</taxon>
        <taxon>Papilionoideae</taxon>
        <taxon>50 kb inversion clade</taxon>
        <taxon>genistoids sensu lato</taxon>
        <taxon>core genistoids</taxon>
        <taxon>Crotalarieae</taxon>
        <taxon>Crotalaria</taxon>
    </lineage>
</organism>
<keyword evidence="2" id="KW-0472">Membrane</keyword>
<evidence type="ECO:0000256" key="2">
    <source>
        <dbReference type="SAM" id="Phobius"/>
    </source>
</evidence>
<sequence>MKVLVELLISTVQGEVGRSRLMDEFGQPDAEEEAREEKEEEPEEEPEKEPEEGLILRTIHLHWRIVRRSLRRREIAFQYLTILYYFMNVRVALYVFVPVLDPLNIVAFEDDIKKSQLCCWFALLAKVAFSNMERFELLMRKMGDSIQR</sequence>
<evidence type="ECO:0000313" key="3">
    <source>
        <dbReference type="EMBL" id="KAK7289755.1"/>
    </source>
</evidence>
<accession>A0AAN9J061</accession>
<comment type="caution">
    <text evidence="3">The sequence shown here is derived from an EMBL/GenBank/DDBJ whole genome shotgun (WGS) entry which is preliminary data.</text>
</comment>
<dbReference type="Proteomes" id="UP001372338">
    <property type="component" value="Unassembled WGS sequence"/>
</dbReference>
<name>A0AAN9J061_CROPI</name>
<dbReference type="EMBL" id="JAYWIO010000001">
    <property type="protein sequence ID" value="KAK7289755.1"/>
    <property type="molecule type" value="Genomic_DNA"/>
</dbReference>
<evidence type="ECO:0000313" key="4">
    <source>
        <dbReference type="Proteomes" id="UP001372338"/>
    </source>
</evidence>
<feature type="compositionally biased region" description="Acidic residues" evidence="1">
    <location>
        <begin position="29"/>
        <end position="52"/>
    </location>
</feature>
<gene>
    <name evidence="3" type="ORF">RIF29_03664</name>
</gene>